<dbReference type="GO" id="GO:0004818">
    <property type="term" value="F:glutamate-tRNA ligase activity"/>
    <property type="evidence" value="ECO:0007669"/>
    <property type="project" value="TreeGrafter"/>
</dbReference>
<evidence type="ECO:0000256" key="3">
    <source>
        <dbReference type="ARBA" id="ARBA00022741"/>
    </source>
</evidence>
<protein>
    <submittedName>
        <fullName evidence="8">Unannotated protein</fullName>
    </submittedName>
</protein>
<dbReference type="InterPro" id="IPR001412">
    <property type="entry name" value="aa-tRNA-synth_I_CS"/>
</dbReference>
<feature type="domain" description="Glutamyl/glutaminyl-tRNA synthetase class Ib catalytic" evidence="7">
    <location>
        <begin position="5"/>
        <end position="292"/>
    </location>
</feature>
<evidence type="ECO:0000313" key="8">
    <source>
        <dbReference type="EMBL" id="CAB4562007.1"/>
    </source>
</evidence>
<evidence type="ECO:0000256" key="5">
    <source>
        <dbReference type="ARBA" id="ARBA00022840"/>
    </source>
</evidence>
<dbReference type="InterPro" id="IPR022380">
    <property type="entry name" value="Glu-Q_tRNA(Asp)_Synthase"/>
</dbReference>
<dbReference type="GO" id="GO:0005829">
    <property type="term" value="C:cytosol"/>
    <property type="evidence" value="ECO:0007669"/>
    <property type="project" value="TreeGrafter"/>
</dbReference>
<dbReference type="AlphaFoldDB" id="A0A6J6DDD2"/>
<dbReference type="Pfam" id="PF00749">
    <property type="entry name" value="tRNA-synt_1c"/>
    <property type="match status" value="1"/>
</dbReference>
<keyword evidence="4" id="KW-0862">Zinc</keyword>
<dbReference type="EMBL" id="CAEZSU010000203">
    <property type="protein sequence ID" value="CAB4562007.1"/>
    <property type="molecule type" value="Genomic_DNA"/>
</dbReference>
<evidence type="ECO:0000256" key="2">
    <source>
        <dbReference type="ARBA" id="ARBA00022723"/>
    </source>
</evidence>
<dbReference type="PANTHER" id="PTHR43311">
    <property type="entry name" value="GLUTAMATE--TRNA LIGASE"/>
    <property type="match status" value="1"/>
</dbReference>
<dbReference type="PRINTS" id="PR00987">
    <property type="entry name" value="TRNASYNTHGLU"/>
</dbReference>
<dbReference type="InterPro" id="IPR020058">
    <property type="entry name" value="Glu/Gln-tRNA-synth_Ib_cat-dom"/>
</dbReference>
<evidence type="ECO:0000256" key="1">
    <source>
        <dbReference type="ARBA" id="ARBA00022598"/>
    </source>
</evidence>
<dbReference type="GO" id="GO:0008270">
    <property type="term" value="F:zinc ion binding"/>
    <property type="evidence" value="ECO:0007669"/>
    <property type="project" value="InterPro"/>
</dbReference>
<organism evidence="8">
    <name type="scientific">freshwater metagenome</name>
    <dbReference type="NCBI Taxonomy" id="449393"/>
    <lineage>
        <taxon>unclassified sequences</taxon>
        <taxon>metagenomes</taxon>
        <taxon>ecological metagenomes</taxon>
    </lineage>
</organism>
<dbReference type="InterPro" id="IPR000924">
    <property type="entry name" value="Glu/Gln-tRNA-synth"/>
</dbReference>
<dbReference type="InterPro" id="IPR014729">
    <property type="entry name" value="Rossmann-like_a/b/a_fold"/>
</dbReference>
<dbReference type="InterPro" id="IPR049940">
    <property type="entry name" value="GluQ/Sye"/>
</dbReference>
<dbReference type="SUPFAM" id="SSF52374">
    <property type="entry name" value="Nucleotidylyl transferase"/>
    <property type="match status" value="1"/>
</dbReference>
<name>A0A6J6DDD2_9ZZZZ</name>
<sequence length="312" mass="33850">MPNGRFAPSPTATLHLGNLRTALVAWLAARSSGSQFFFRSEDMDQVACRTEHEESALRDLHALGLDHDGAVVRQSERAEVYRAAIERLIADDLTYPCYCTRREVLAEAAESIAAPHGARPAGAYAGTCSTLDAAARAEREASGRRPSLRLRSGGAVVSFRDRLAGDYEGIVDDFVIRRADGTPAYNLAVVVDDAEQGIGEVVRGDDLLETTPRQIHLARLLGVDVPDYLHVPLVFGADGERLAKRHGAVTLEDQRSLGHTPEHVLAVFATSLGLREPEESPTLSQLVERFDVAKLPHNVWVLPEAMAGSVES</sequence>
<evidence type="ECO:0000256" key="4">
    <source>
        <dbReference type="ARBA" id="ARBA00022833"/>
    </source>
</evidence>
<accession>A0A6J6DDD2</accession>
<evidence type="ECO:0000259" key="7">
    <source>
        <dbReference type="Pfam" id="PF00749"/>
    </source>
</evidence>
<dbReference type="NCBIfam" id="TIGR03838">
    <property type="entry name" value="queuosine_YadB"/>
    <property type="match status" value="1"/>
</dbReference>
<dbReference type="GO" id="GO:0006424">
    <property type="term" value="P:glutamyl-tRNA aminoacylation"/>
    <property type="evidence" value="ECO:0007669"/>
    <property type="project" value="InterPro"/>
</dbReference>
<dbReference type="NCBIfam" id="NF004315">
    <property type="entry name" value="PRK05710.1-4"/>
    <property type="match status" value="1"/>
</dbReference>
<dbReference type="GO" id="GO:0006400">
    <property type="term" value="P:tRNA modification"/>
    <property type="evidence" value="ECO:0007669"/>
    <property type="project" value="InterPro"/>
</dbReference>
<reference evidence="8" key="1">
    <citation type="submission" date="2020-05" db="EMBL/GenBank/DDBJ databases">
        <authorList>
            <person name="Chiriac C."/>
            <person name="Salcher M."/>
            <person name="Ghai R."/>
            <person name="Kavagutti S V."/>
        </authorList>
    </citation>
    <scope>NUCLEOTIDE SEQUENCE</scope>
</reference>
<dbReference type="Gene3D" id="3.40.50.620">
    <property type="entry name" value="HUPs"/>
    <property type="match status" value="1"/>
</dbReference>
<dbReference type="HAMAP" id="MF_01428">
    <property type="entry name" value="Glu_Q_tRNA_synth"/>
    <property type="match status" value="1"/>
</dbReference>
<keyword evidence="6" id="KW-0030">Aminoacyl-tRNA synthetase</keyword>
<dbReference type="PANTHER" id="PTHR43311:SF1">
    <property type="entry name" value="GLUTAMYL-Q TRNA(ASP) SYNTHETASE"/>
    <property type="match status" value="1"/>
</dbReference>
<evidence type="ECO:0000256" key="6">
    <source>
        <dbReference type="ARBA" id="ARBA00023146"/>
    </source>
</evidence>
<dbReference type="PROSITE" id="PS00178">
    <property type="entry name" value="AA_TRNA_LIGASE_I"/>
    <property type="match status" value="1"/>
</dbReference>
<dbReference type="NCBIfam" id="NF004314">
    <property type="entry name" value="PRK05710.1-3"/>
    <property type="match status" value="1"/>
</dbReference>
<proteinExistence type="inferred from homology"/>
<keyword evidence="2" id="KW-0479">Metal-binding</keyword>
<gene>
    <name evidence="8" type="ORF">UFOPK1495_01557</name>
</gene>
<keyword evidence="5" id="KW-0067">ATP-binding</keyword>
<keyword evidence="3" id="KW-0547">Nucleotide-binding</keyword>
<keyword evidence="1" id="KW-0436">Ligase</keyword>
<dbReference type="GO" id="GO:0005524">
    <property type="term" value="F:ATP binding"/>
    <property type="evidence" value="ECO:0007669"/>
    <property type="project" value="UniProtKB-KW"/>
</dbReference>